<proteinExistence type="predicted"/>
<evidence type="ECO:0000313" key="2">
    <source>
        <dbReference type="Proteomes" id="UP000242313"/>
    </source>
</evidence>
<accession>A0A395R783</accession>
<comment type="caution">
    <text evidence="1">The sequence shown here is derived from an EMBL/GenBank/DDBJ whole genome shotgun (WGS) entry which is preliminary data.</text>
</comment>
<gene>
    <name evidence="1" type="ORF">CNQ84_02235</name>
</gene>
<dbReference type="AlphaFoldDB" id="A0A2A3MN67"/>
<reference evidence="1 2" key="1">
    <citation type="submission" date="2017-09" db="EMBL/GenBank/DDBJ databases">
        <title>Pseudomonas abyssi sp. nov. isolated from Abyssopelagic Water.</title>
        <authorList>
            <person name="Wei Y."/>
        </authorList>
    </citation>
    <scope>NUCLEOTIDE SEQUENCE [LARGE SCALE GENOMIC DNA]</scope>
    <source>
        <strain evidence="1 2">MT5</strain>
    </source>
</reference>
<dbReference type="EMBL" id="NTMR01000002">
    <property type="protein sequence ID" value="PBK06213.1"/>
    <property type="molecule type" value="Genomic_DNA"/>
</dbReference>
<dbReference type="RefSeq" id="WP_096003277.1">
    <property type="nucleotide sequence ID" value="NZ_LMAZ01000001.1"/>
</dbReference>
<organism evidence="1 2">
    <name type="scientific">Pseudomonas abyssi</name>
    <dbReference type="NCBI Taxonomy" id="170540"/>
    <lineage>
        <taxon>Bacteria</taxon>
        <taxon>Pseudomonadati</taxon>
        <taxon>Pseudomonadota</taxon>
        <taxon>Gammaproteobacteria</taxon>
        <taxon>Pseudomonadales</taxon>
        <taxon>Pseudomonadaceae</taxon>
        <taxon>Pseudomonas</taxon>
    </lineage>
</organism>
<sequence>MLLTGWVPQGLALSDNPYISGDVDSLDPDAIVGWPPAESAMQRRPAQPLTRQLPVSAPQQRVLGGQLQRRFSDDYYHRVHSSPQQLDLGNVASTQTMSVFIWNAHLVPQSLSEIGGLDEGLDVSGQPAPPLLFTALQEREYQVSVTPDGQPVLDTLLSWVFANGEQPGLRITANRIIAWAFAPDWGQGVQEQLEWLTDVLASESQAEQRRALRTAPRRELSAPMYVEGRERQLLDLALFGWGSRIWALPIWPDIQRLGVDVPAESLSIPCATEYLDFRAGGLAMLRAETAFHSEVVEIDSVDAGGLTLKRPTLQAWPVGTRLYPVRTAQLMQQPDLVRLTDQLMQADVTFQVMEACDWPALDVAELPAYRGWPVLELRPDETEDLTHQFERLLLTLDSRTALPLVTDVAGRAMPITDWRWVDLGRAERAWLRSLLYYLRGRQRAVWVPTHADDLTVVAATTDTSLTIDVANVGYSRFGLQRVGRRDIRIELVDGQVLYRRITGASEIDAEVERLAIDSALGVTVAPSAIARVCWLVLSRGSADRVTLDHITDSEGAAAAQVTFRGVRDDDLQ</sequence>
<evidence type="ECO:0000313" key="1">
    <source>
        <dbReference type="EMBL" id="PBK06213.1"/>
    </source>
</evidence>
<accession>A0A2A3MN67</accession>
<dbReference type="Proteomes" id="UP000242313">
    <property type="component" value="Unassembled WGS sequence"/>
</dbReference>
<name>A0A2A3MN67_9PSED</name>
<protein>
    <submittedName>
        <fullName evidence="1">Uncharacterized protein</fullName>
    </submittedName>
</protein>
<keyword evidence="2" id="KW-1185">Reference proteome</keyword>